<accession>A0A5J4RF14</accession>
<proteinExistence type="predicted"/>
<dbReference type="AlphaFoldDB" id="A0A5J4RF14"/>
<comment type="caution">
    <text evidence="1">The sequence shown here is derived from an EMBL/GenBank/DDBJ whole genome shotgun (WGS) entry which is preliminary data.</text>
</comment>
<dbReference type="Proteomes" id="UP000324800">
    <property type="component" value="Unassembled WGS sequence"/>
</dbReference>
<organism evidence="1 2">
    <name type="scientific">Streblomastix strix</name>
    <dbReference type="NCBI Taxonomy" id="222440"/>
    <lineage>
        <taxon>Eukaryota</taxon>
        <taxon>Metamonada</taxon>
        <taxon>Preaxostyla</taxon>
        <taxon>Oxymonadida</taxon>
        <taxon>Streblomastigidae</taxon>
        <taxon>Streblomastix</taxon>
    </lineage>
</organism>
<sequence>MQSYPTAQLCNVRLTNCFNFRFFMLANISIDGRVLNDRSVSSKTSWCSEQSPEVANLDNESGILFVTPGMWNA</sequence>
<dbReference type="EMBL" id="SNRW01042369">
    <property type="protein sequence ID" value="KAA6332637.1"/>
    <property type="molecule type" value="Genomic_DNA"/>
</dbReference>
<protein>
    <submittedName>
        <fullName evidence="1">Uncharacterized protein</fullName>
    </submittedName>
</protein>
<name>A0A5J4RF14_9EUKA</name>
<gene>
    <name evidence="1" type="ORF">EZS28_053253</name>
</gene>
<evidence type="ECO:0000313" key="1">
    <source>
        <dbReference type="EMBL" id="KAA6332637.1"/>
    </source>
</evidence>
<reference evidence="1 2" key="1">
    <citation type="submission" date="2019-03" db="EMBL/GenBank/DDBJ databases">
        <title>Single cell metagenomics reveals metabolic interactions within the superorganism composed of flagellate Streblomastix strix and complex community of Bacteroidetes bacteria on its surface.</title>
        <authorList>
            <person name="Treitli S.C."/>
            <person name="Kolisko M."/>
            <person name="Husnik F."/>
            <person name="Keeling P."/>
            <person name="Hampl V."/>
        </authorList>
    </citation>
    <scope>NUCLEOTIDE SEQUENCE [LARGE SCALE GENOMIC DNA]</scope>
    <source>
        <strain evidence="1">ST1C</strain>
    </source>
</reference>
<evidence type="ECO:0000313" key="2">
    <source>
        <dbReference type="Proteomes" id="UP000324800"/>
    </source>
</evidence>